<accession>A0A2H0LZT3</accession>
<comment type="pathway">
    <text evidence="10">Lipid metabolism; phospholipid metabolism.</text>
</comment>
<protein>
    <recommendedName>
        <fullName evidence="10">Glycerol-3-phosphate acyltransferase</fullName>
    </recommendedName>
    <alternativeName>
        <fullName evidence="10">Acyl-PO4 G3P acyltransferase</fullName>
    </alternativeName>
    <alternativeName>
        <fullName evidence="10">Acyl-phosphate--glycerol-3-phosphate acyltransferase</fullName>
    </alternativeName>
    <alternativeName>
        <fullName evidence="10">G3P acyltransferase</fullName>
        <shortName evidence="10">GPAT</shortName>
        <ecNumber evidence="10">2.3.1.275</ecNumber>
    </alternativeName>
    <alternativeName>
        <fullName evidence="10">Lysophosphatidic acid synthase</fullName>
        <shortName evidence="10">LPA synthase</shortName>
    </alternativeName>
</protein>
<keyword evidence="11" id="KW-0012">Acyltransferase</keyword>
<keyword evidence="9 10" id="KW-1208">Phospholipid metabolism</keyword>
<comment type="function">
    <text evidence="10">Catalyzes the transfer of an acyl group from acyl-phosphate (acyl-PO(4)) to glycerol-3-phosphate (G3P) to form lysophosphatidic acid (LPA). This enzyme utilizes acyl-phosphate as fatty acyl donor, but not acyl-CoA or acyl-ACP.</text>
</comment>
<proteinExistence type="inferred from homology"/>
<gene>
    <name evidence="10 11" type="primary">plsY</name>
    <name evidence="11" type="ORF">COV72_00785</name>
</gene>
<evidence type="ECO:0000256" key="10">
    <source>
        <dbReference type="HAMAP-Rule" id="MF_01043"/>
    </source>
</evidence>
<feature type="transmembrane region" description="Helical" evidence="10">
    <location>
        <begin position="81"/>
        <end position="105"/>
    </location>
</feature>
<feature type="transmembrane region" description="Helical" evidence="10">
    <location>
        <begin position="156"/>
        <end position="188"/>
    </location>
</feature>
<dbReference type="AlphaFoldDB" id="A0A2H0LZT3"/>
<keyword evidence="4 10" id="KW-0812">Transmembrane</keyword>
<dbReference type="NCBIfam" id="TIGR00023">
    <property type="entry name" value="glycerol-3-phosphate 1-O-acyltransferase PlsY"/>
    <property type="match status" value="1"/>
</dbReference>
<evidence type="ECO:0000256" key="2">
    <source>
        <dbReference type="ARBA" id="ARBA00022516"/>
    </source>
</evidence>
<dbReference type="GO" id="GO:0005886">
    <property type="term" value="C:plasma membrane"/>
    <property type="evidence" value="ECO:0007669"/>
    <property type="project" value="UniProtKB-SubCell"/>
</dbReference>
<dbReference type="EC" id="2.3.1.275" evidence="10"/>
<dbReference type="HAMAP" id="MF_01043">
    <property type="entry name" value="PlsY"/>
    <property type="match status" value="1"/>
</dbReference>
<feature type="transmembrane region" description="Helical" evidence="10">
    <location>
        <begin position="6"/>
        <end position="24"/>
    </location>
</feature>
<keyword evidence="3 10" id="KW-0808">Transferase</keyword>
<evidence type="ECO:0000256" key="1">
    <source>
        <dbReference type="ARBA" id="ARBA00022475"/>
    </source>
</evidence>
<evidence type="ECO:0000256" key="5">
    <source>
        <dbReference type="ARBA" id="ARBA00022989"/>
    </source>
</evidence>
<evidence type="ECO:0000256" key="8">
    <source>
        <dbReference type="ARBA" id="ARBA00023209"/>
    </source>
</evidence>
<dbReference type="GO" id="GO:0043772">
    <property type="term" value="F:acyl-phosphate glycerol-3-phosphate acyltransferase activity"/>
    <property type="evidence" value="ECO:0007669"/>
    <property type="project" value="UniProtKB-UniRule"/>
</dbReference>
<keyword evidence="1 10" id="KW-1003">Cell membrane</keyword>
<keyword evidence="8 10" id="KW-0594">Phospholipid biosynthesis</keyword>
<dbReference type="EMBL" id="PCWA01000014">
    <property type="protein sequence ID" value="PIQ89898.1"/>
    <property type="molecule type" value="Genomic_DNA"/>
</dbReference>
<keyword evidence="2 10" id="KW-0444">Lipid biosynthesis</keyword>
<reference evidence="11 12" key="1">
    <citation type="submission" date="2017-09" db="EMBL/GenBank/DDBJ databases">
        <title>Depth-based differentiation of microbial function through sediment-hosted aquifers and enrichment of novel symbionts in the deep terrestrial subsurface.</title>
        <authorList>
            <person name="Probst A.J."/>
            <person name="Ladd B."/>
            <person name="Jarett J.K."/>
            <person name="Geller-Mcgrath D.E."/>
            <person name="Sieber C.M."/>
            <person name="Emerson J.B."/>
            <person name="Anantharaman K."/>
            <person name="Thomas B.C."/>
            <person name="Malmstrom R."/>
            <person name="Stieglmeier M."/>
            <person name="Klingl A."/>
            <person name="Woyke T."/>
            <person name="Ryan C.M."/>
            <person name="Banfield J.F."/>
        </authorList>
    </citation>
    <scope>NUCLEOTIDE SEQUENCE [LARGE SCALE GENOMIC DNA]</scope>
    <source>
        <strain evidence="11">CG11_big_fil_rev_8_21_14_0_20_42_13</strain>
    </source>
</reference>
<dbReference type="Proteomes" id="UP000229641">
    <property type="component" value="Unassembled WGS sequence"/>
</dbReference>
<dbReference type="UniPathway" id="UPA00085"/>
<organism evidence="11 12">
    <name type="scientific">Candidatus Ghiorseimicrobium undicola</name>
    <dbReference type="NCBI Taxonomy" id="1974746"/>
    <lineage>
        <taxon>Bacteria</taxon>
        <taxon>Pseudomonadati</taxon>
        <taxon>Candidatus Omnitrophota</taxon>
        <taxon>Candidatus Ghiorseimicrobium</taxon>
    </lineage>
</organism>
<evidence type="ECO:0000256" key="7">
    <source>
        <dbReference type="ARBA" id="ARBA00023136"/>
    </source>
</evidence>
<comment type="catalytic activity">
    <reaction evidence="10">
        <text>an acyl phosphate + sn-glycerol 3-phosphate = a 1-acyl-sn-glycero-3-phosphate + phosphate</text>
        <dbReference type="Rhea" id="RHEA:34075"/>
        <dbReference type="ChEBI" id="CHEBI:43474"/>
        <dbReference type="ChEBI" id="CHEBI:57597"/>
        <dbReference type="ChEBI" id="CHEBI:57970"/>
        <dbReference type="ChEBI" id="CHEBI:59918"/>
        <dbReference type="EC" id="2.3.1.275"/>
    </reaction>
</comment>
<name>A0A2H0LZT3_9BACT</name>
<comment type="caution">
    <text evidence="11">The sequence shown here is derived from an EMBL/GenBank/DDBJ whole genome shotgun (WGS) entry which is preliminary data.</text>
</comment>
<feature type="transmembrane region" description="Helical" evidence="10">
    <location>
        <begin position="117"/>
        <end position="150"/>
    </location>
</feature>
<dbReference type="PANTHER" id="PTHR30309">
    <property type="entry name" value="INNER MEMBRANE PROTEIN YGIH"/>
    <property type="match status" value="1"/>
</dbReference>
<comment type="subcellular location">
    <subcellularLocation>
        <location evidence="10">Cell membrane</location>
        <topology evidence="10">Multi-pass membrane protein</topology>
    </subcellularLocation>
</comment>
<dbReference type="GO" id="GO:0008654">
    <property type="term" value="P:phospholipid biosynthetic process"/>
    <property type="evidence" value="ECO:0007669"/>
    <property type="project" value="UniProtKB-UniRule"/>
</dbReference>
<evidence type="ECO:0000256" key="6">
    <source>
        <dbReference type="ARBA" id="ARBA00023098"/>
    </source>
</evidence>
<evidence type="ECO:0000313" key="12">
    <source>
        <dbReference type="Proteomes" id="UP000229641"/>
    </source>
</evidence>
<evidence type="ECO:0000256" key="9">
    <source>
        <dbReference type="ARBA" id="ARBA00023264"/>
    </source>
</evidence>
<sequence length="220" mass="24043">MLKIILSIIVSYFIGSIPFAYILGRIKSIDIRRLGSGNIGATNAFRVLGAGLGTLALALDILKGFFTVVVVADYFMPSEGVISILALRIILGIAAVCGHNWTIFLKFKGGKGVATSLGVLIGLALGVYSLRLCLLFTVLSWLIVFFFSGFVSLASVAAAILFPLLLIFLSGPVELIFLSIVLSVFILYRHKSNIRRLLDKKEHKFQPFNPLKNLLKSRKP</sequence>
<keyword evidence="7 10" id="KW-0472">Membrane</keyword>
<evidence type="ECO:0000256" key="3">
    <source>
        <dbReference type="ARBA" id="ARBA00022679"/>
    </source>
</evidence>
<dbReference type="PANTHER" id="PTHR30309:SF0">
    <property type="entry name" value="GLYCEROL-3-PHOSPHATE ACYLTRANSFERASE-RELATED"/>
    <property type="match status" value="1"/>
</dbReference>
<keyword evidence="5 10" id="KW-1133">Transmembrane helix</keyword>
<dbReference type="InterPro" id="IPR003811">
    <property type="entry name" value="G3P_acylTferase_PlsY"/>
</dbReference>
<comment type="similarity">
    <text evidence="10">Belongs to the PlsY family.</text>
</comment>
<evidence type="ECO:0000313" key="11">
    <source>
        <dbReference type="EMBL" id="PIQ89898.1"/>
    </source>
</evidence>
<keyword evidence="6 10" id="KW-0443">Lipid metabolism</keyword>
<dbReference type="Pfam" id="PF02660">
    <property type="entry name" value="G3P_acyltransf"/>
    <property type="match status" value="1"/>
</dbReference>
<evidence type="ECO:0000256" key="4">
    <source>
        <dbReference type="ARBA" id="ARBA00022692"/>
    </source>
</evidence>
<dbReference type="SMART" id="SM01207">
    <property type="entry name" value="G3P_acyltransf"/>
    <property type="match status" value="1"/>
</dbReference>
<comment type="subunit">
    <text evidence="10">Probably interacts with PlsX.</text>
</comment>